<dbReference type="Proteomes" id="UP000499080">
    <property type="component" value="Unassembled WGS sequence"/>
</dbReference>
<dbReference type="EMBL" id="BGPR01035729">
    <property type="protein sequence ID" value="GBO10694.1"/>
    <property type="molecule type" value="Genomic_DNA"/>
</dbReference>
<accession>A0A4Y2UF17</accession>
<reference evidence="1 2" key="1">
    <citation type="journal article" date="2019" name="Sci. Rep.">
        <title>Orb-weaving spider Araneus ventricosus genome elucidates the spidroin gene catalogue.</title>
        <authorList>
            <person name="Kono N."/>
            <person name="Nakamura H."/>
            <person name="Ohtoshi R."/>
            <person name="Moran D.A.P."/>
            <person name="Shinohara A."/>
            <person name="Yoshida Y."/>
            <person name="Fujiwara M."/>
            <person name="Mori M."/>
            <person name="Tomita M."/>
            <person name="Arakawa K."/>
        </authorList>
    </citation>
    <scope>NUCLEOTIDE SEQUENCE [LARGE SCALE GENOMIC DNA]</scope>
</reference>
<protein>
    <submittedName>
        <fullName evidence="1">Uncharacterized protein</fullName>
    </submittedName>
</protein>
<proteinExistence type="predicted"/>
<sequence length="161" mass="18442">MSLFFHVSLKVGKRDLQRFLLVIGRGQANDPRPWRPFCQLGNKFGNFGDKLKVLENTRIIALFLLGTEILLEYSIWHHALSEIYKYQRSSRECMNPFIVLSAEPAGELSAIVGAVAVIISDLLSVCVTNLRKRWFSCFLCFVFSEYSCKQRDYPLSSLVDI</sequence>
<name>A0A4Y2UF17_ARAVE</name>
<dbReference type="AlphaFoldDB" id="A0A4Y2UF17"/>
<evidence type="ECO:0000313" key="1">
    <source>
        <dbReference type="EMBL" id="GBO10694.1"/>
    </source>
</evidence>
<keyword evidence="2" id="KW-1185">Reference proteome</keyword>
<organism evidence="1 2">
    <name type="scientific">Araneus ventricosus</name>
    <name type="common">Orbweaver spider</name>
    <name type="synonym">Epeira ventricosa</name>
    <dbReference type="NCBI Taxonomy" id="182803"/>
    <lineage>
        <taxon>Eukaryota</taxon>
        <taxon>Metazoa</taxon>
        <taxon>Ecdysozoa</taxon>
        <taxon>Arthropoda</taxon>
        <taxon>Chelicerata</taxon>
        <taxon>Arachnida</taxon>
        <taxon>Araneae</taxon>
        <taxon>Araneomorphae</taxon>
        <taxon>Entelegynae</taxon>
        <taxon>Araneoidea</taxon>
        <taxon>Araneidae</taxon>
        <taxon>Araneus</taxon>
    </lineage>
</organism>
<comment type="caution">
    <text evidence="1">The sequence shown here is derived from an EMBL/GenBank/DDBJ whole genome shotgun (WGS) entry which is preliminary data.</text>
</comment>
<evidence type="ECO:0000313" key="2">
    <source>
        <dbReference type="Proteomes" id="UP000499080"/>
    </source>
</evidence>
<gene>
    <name evidence="1" type="ORF">AVEN_211350_1</name>
</gene>